<dbReference type="RefSeq" id="WP_118234196.1">
    <property type="nucleotide sequence ID" value="NZ_QRHL01000004.1"/>
</dbReference>
<accession>A0A414PYA4</accession>
<comment type="caution">
    <text evidence="2">The sequence shown here is derived from an EMBL/GenBank/DDBJ whole genome shotgun (WGS) entry which is preliminary data.</text>
</comment>
<dbReference type="AlphaFoldDB" id="A0A414PYA4"/>
<feature type="domain" description="AAA-ATPase-like" evidence="1">
    <location>
        <begin position="6"/>
        <end position="226"/>
    </location>
</feature>
<dbReference type="PANTHER" id="PTHR34825:SF1">
    <property type="entry name" value="AAA-ATPASE-LIKE DOMAIN-CONTAINING PROTEIN"/>
    <property type="match status" value="1"/>
</dbReference>
<organism evidence="2 3">
    <name type="scientific">Fusobacterium mortiferum</name>
    <dbReference type="NCBI Taxonomy" id="850"/>
    <lineage>
        <taxon>Bacteria</taxon>
        <taxon>Fusobacteriati</taxon>
        <taxon>Fusobacteriota</taxon>
        <taxon>Fusobacteriia</taxon>
        <taxon>Fusobacteriales</taxon>
        <taxon>Fusobacteriaceae</taxon>
        <taxon>Fusobacterium</taxon>
    </lineage>
</organism>
<gene>
    <name evidence="2" type="ORF">DW663_04680</name>
</gene>
<evidence type="ECO:0000313" key="2">
    <source>
        <dbReference type="EMBL" id="RHF73568.1"/>
    </source>
</evidence>
<dbReference type="Proteomes" id="UP000284676">
    <property type="component" value="Unassembled WGS sequence"/>
</dbReference>
<dbReference type="Pfam" id="PF09820">
    <property type="entry name" value="AAA-ATPase_like"/>
    <property type="match status" value="1"/>
</dbReference>
<reference evidence="2 3" key="1">
    <citation type="submission" date="2018-08" db="EMBL/GenBank/DDBJ databases">
        <title>A genome reference for cultivated species of the human gut microbiota.</title>
        <authorList>
            <person name="Zou Y."/>
            <person name="Xue W."/>
            <person name="Luo G."/>
        </authorList>
    </citation>
    <scope>NUCLEOTIDE SEQUENCE [LARGE SCALE GENOMIC DNA]</scope>
    <source>
        <strain evidence="2 3">AM25-1</strain>
    </source>
</reference>
<evidence type="ECO:0000313" key="3">
    <source>
        <dbReference type="Proteomes" id="UP000284676"/>
    </source>
</evidence>
<dbReference type="InterPro" id="IPR018631">
    <property type="entry name" value="AAA-ATPase-like_dom"/>
</dbReference>
<protein>
    <submittedName>
        <fullName evidence="2">9-O-acetyl-N-acetylneuraminate esterase</fullName>
    </submittedName>
</protein>
<evidence type="ECO:0000259" key="1">
    <source>
        <dbReference type="Pfam" id="PF09820"/>
    </source>
</evidence>
<dbReference type="EMBL" id="QRHL01000004">
    <property type="protein sequence ID" value="RHF73568.1"/>
    <property type="molecule type" value="Genomic_DNA"/>
</dbReference>
<name>A0A414PYA4_FUSMR</name>
<dbReference type="PANTHER" id="PTHR34825">
    <property type="entry name" value="CONSERVED PROTEIN, WITH A WEAK D-GALACTARATE DEHYDRATASE/ALTRONATE HYDROLASE DOMAIN"/>
    <property type="match status" value="1"/>
</dbReference>
<dbReference type="InterPro" id="IPR012547">
    <property type="entry name" value="PDDEXK_9"/>
</dbReference>
<dbReference type="Gene3D" id="3.40.50.300">
    <property type="entry name" value="P-loop containing nucleotide triphosphate hydrolases"/>
    <property type="match status" value="1"/>
</dbReference>
<dbReference type="Pfam" id="PF08011">
    <property type="entry name" value="PDDEXK_9"/>
    <property type="match status" value="1"/>
</dbReference>
<proteinExistence type="predicted"/>
<sequence length="552" mass="64853">MRPIAIGVSDFRNIIANNCFYVDKTKFIEELVNDMTAVHLITRPRRFGKTLNLSMLKYFYDIEGNTENRKLFDGLYISNFLAMSEQGKYPVIFLSFKDVKADSSLEMMENIAILMKNLYDKFEYIREKLNQSNLMEFDEIWLKKDNANLRGALLNLCSYLKEYYNQDVILLIDEYDTPMVSAYEHGYYDEIKMFFTTLYGSALKENPALKKAVLTGIMRISKENIFSGLNNVKVNSILEDDFAEYFGITEKEVEKSLIEYGLEERLPEVQKWYNGYIFGGVRVYNPFSITNFLDRKKIMPYWVNTSSNTLINKVLKEASSSIFEELSKLFQRETINKTIDVYSNFNELKNTEQIWYLLTNAGYLTPVEEIDFGKYSIRIPNEEVHYFFERDFIRNFLGSVDNFDRTLSYLLEGDFDNFTYELENIMLNSVSCFDFNSNSKESHYHVFILGMLLGLRRRYYIHSNREGGRGRYDLVVEPMDKRKNGLVIEFKVAKEKEELEKASEEALAQIEEKRYYEGLRDRGIKRIILVGISFYQRDFKLQGKIIKGVVAI</sequence>
<dbReference type="InterPro" id="IPR027417">
    <property type="entry name" value="P-loop_NTPase"/>
</dbReference>